<dbReference type="Proteomes" id="UP000028990">
    <property type="component" value="Unassembled WGS sequence"/>
</dbReference>
<feature type="region of interest" description="Disordered" evidence="1">
    <location>
        <begin position="1"/>
        <end position="20"/>
    </location>
</feature>
<organism evidence="2 3">
    <name type="scientific">Fukomys damarensis</name>
    <name type="common">Damaraland mole rat</name>
    <name type="synonym">Cryptomys damarensis</name>
    <dbReference type="NCBI Taxonomy" id="885580"/>
    <lineage>
        <taxon>Eukaryota</taxon>
        <taxon>Metazoa</taxon>
        <taxon>Chordata</taxon>
        <taxon>Craniata</taxon>
        <taxon>Vertebrata</taxon>
        <taxon>Euteleostomi</taxon>
        <taxon>Mammalia</taxon>
        <taxon>Eutheria</taxon>
        <taxon>Euarchontoglires</taxon>
        <taxon>Glires</taxon>
        <taxon>Rodentia</taxon>
        <taxon>Hystricomorpha</taxon>
        <taxon>Bathyergidae</taxon>
        <taxon>Fukomys</taxon>
    </lineage>
</organism>
<gene>
    <name evidence="2" type="ORF">H920_16934</name>
</gene>
<proteinExistence type="predicted"/>
<protein>
    <submittedName>
        <fullName evidence="2">Uncharacterized protein</fullName>
    </submittedName>
</protein>
<evidence type="ECO:0000313" key="3">
    <source>
        <dbReference type="Proteomes" id="UP000028990"/>
    </source>
</evidence>
<dbReference type="AlphaFoldDB" id="A0A091DFY3"/>
<accession>A0A091DFY3</accession>
<name>A0A091DFY3_FUKDA</name>
<evidence type="ECO:0000313" key="2">
    <source>
        <dbReference type="EMBL" id="KFO21671.1"/>
    </source>
</evidence>
<reference evidence="2 3" key="1">
    <citation type="submission" date="2013-11" db="EMBL/GenBank/DDBJ databases">
        <title>The Damaraland mole rat (Fukomys damarensis) genome and evolution of African mole rats.</title>
        <authorList>
            <person name="Gladyshev V.N."/>
            <person name="Fang X."/>
        </authorList>
    </citation>
    <scope>NUCLEOTIDE SEQUENCE [LARGE SCALE GENOMIC DNA]</scope>
    <source>
        <tissue evidence="2">Liver</tissue>
    </source>
</reference>
<sequence>MSQASPYQGSAPRRPKGKWWKSDNLCQWGEGFVSPGCMIYTEVTLTLTLKIRAPLIRTAGIPINREVLSSLSNENNQVHIRKTIHIRLLENQ</sequence>
<dbReference type="EMBL" id="KN124309">
    <property type="protein sequence ID" value="KFO21671.1"/>
    <property type="molecule type" value="Genomic_DNA"/>
</dbReference>
<keyword evidence="3" id="KW-1185">Reference proteome</keyword>
<evidence type="ECO:0000256" key="1">
    <source>
        <dbReference type="SAM" id="MobiDB-lite"/>
    </source>
</evidence>